<gene>
    <name evidence="9" type="ORF">SPB_0277</name>
</gene>
<dbReference type="Proteomes" id="UP000003732">
    <property type="component" value="Unassembled WGS sequence"/>
</dbReference>
<comment type="pathway">
    <text evidence="2">Cell wall biogenesis; lipoteichoic acid biosynthesis.</text>
</comment>
<dbReference type="Gene3D" id="3.40.720.10">
    <property type="entry name" value="Alkaline Phosphatase, subunit A"/>
    <property type="match status" value="1"/>
</dbReference>
<keyword evidence="9" id="KW-0378">Hydrolase</keyword>
<feature type="domain" description="Sulfatase N-terminal" evidence="8">
    <location>
        <begin position="116"/>
        <end position="379"/>
    </location>
</feature>
<dbReference type="eggNOG" id="COG1368">
    <property type="taxonomic scope" value="Bacteria"/>
</dbReference>
<name>F1YYF8_9STRE</name>
<evidence type="ECO:0000313" key="9">
    <source>
        <dbReference type="EMBL" id="EGE54045.1"/>
    </source>
</evidence>
<dbReference type="AlphaFoldDB" id="F1YYF8"/>
<organism evidence="9 10">
    <name type="scientific">Streptococcus parauberis NCFD 2020</name>
    <dbReference type="NCBI Taxonomy" id="873447"/>
    <lineage>
        <taxon>Bacteria</taxon>
        <taxon>Bacillati</taxon>
        <taxon>Bacillota</taxon>
        <taxon>Bacilli</taxon>
        <taxon>Lactobacillales</taxon>
        <taxon>Streptococcaceae</taxon>
        <taxon>Streptococcus</taxon>
    </lineage>
</organism>
<dbReference type="GO" id="GO:0016787">
    <property type="term" value="F:hydrolase activity"/>
    <property type="evidence" value="ECO:0007669"/>
    <property type="project" value="UniProtKB-KW"/>
</dbReference>
<comment type="caution">
    <text evidence="9">The sequence shown here is derived from an EMBL/GenBank/DDBJ whole genome shotgun (WGS) entry which is preliminary data.</text>
</comment>
<protein>
    <submittedName>
        <fullName evidence="9">Arylsulfatase</fullName>
        <ecNumber evidence="9">3.1.6.-</ecNumber>
    </submittedName>
</protein>
<evidence type="ECO:0000256" key="7">
    <source>
        <dbReference type="SAM" id="Phobius"/>
    </source>
</evidence>
<dbReference type="HOGENOM" id="CLU_036389_0_0_9"/>
<dbReference type="EC" id="3.1.6.-" evidence="9"/>
<dbReference type="InterPro" id="IPR000917">
    <property type="entry name" value="Sulfatase_N"/>
</dbReference>
<evidence type="ECO:0000256" key="3">
    <source>
        <dbReference type="ARBA" id="ARBA00022475"/>
    </source>
</evidence>
<evidence type="ECO:0000256" key="4">
    <source>
        <dbReference type="ARBA" id="ARBA00022692"/>
    </source>
</evidence>
<keyword evidence="6 7" id="KW-0472">Membrane</keyword>
<accession>F1YYF8</accession>
<evidence type="ECO:0000256" key="6">
    <source>
        <dbReference type="ARBA" id="ARBA00023136"/>
    </source>
</evidence>
<comment type="subcellular location">
    <subcellularLocation>
        <location evidence="1">Cell membrane</location>
        <topology evidence="1">Multi-pass membrane protein</topology>
    </subcellularLocation>
</comment>
<evidence type="ECO:0000256" key="5">
    <source>
        <dbReference type="ARBA" id="ARBA00022989"/>
    </source>
</evidence>
<feature type="transmembrane region" description="Helical" evidence="7">
    <location>
        <begin position="15"/>
        <end position="36"/>
    </location>
</feature>
<evidence type="ECO:0000256" key="1">
    <source>
        <dbReference type="ARBA" id="ARBA00004651"/>
    </source>
</evidence>
<dbReference type="InterPro" id="IPR050448">
    <property type="entry name" value="OpgB/LTA_synthase_biosynth"/>
</dbReference>
<sequence length="446" mass="50864">MLTNFESLDGLSGKFPIYIGGTILVLLFSFLPVGYVKFFKNNTAFLSAFLAFELLITMLYGNSYSQAFGVYNIALQYKNNMELRAAIKAQGNVTKEFYKDKISSARDTDKKLPKNPNVVVIFTEGLSQHVIDDERNIMPNVKDLQNKSITFNNYYNHTFATYRGLIGQLYSGYQLENYDKNNLVSIQSILKNNGYSTTFINAEPKNTQFTSYLESFGFDKVISDYKNTKGNANSLSDEQSYNKLFETMQKENENGKPFFTSIYTYGTHQTFDSSDKKFKDGKDKVLNRFYNADYYFGKFMKKFNKSKLSKNTVLVFTTDHSTFADAEYKSAFPKENRANPDLGTMPLSIYFKGISPERLDVQGRNSLSLAPTVLDYIGVSEENYFLGVSLFFGKDNNNSYDTIFHDNSYTLSSDKASIQAPTATQQEIIDNQLQKYFAAKQQIVEK</sequence>
<dbReference type="PANTHER" id="PTHR47371:SF3">
    <property type="entry name" value="PHOSPHOGLYCEROL TRANSFERASE I"/>
    <property type="match status" value="1"/>
</dbReference>
<keyword evidence="5 7" id="KW-1133">Transmembrane helix</keyword>
<evidence type="ECO:0000256" key="2">
    <source>
        <dbReference type="ARBA" id="ARBA00004936"/>
    </source>
</evidence>
<dbReference type="GO" id="GO:0005886">
    <property type="term" value="C:plasma membrane"/>
    <property type="evidence" value="ECO:0007669"/>
    <property type="project" value="UniProtKB-SubCell"/>
</dbReference>
<dbReference type="InterPro" id="IPR017850">
    <property type="entry name" value="Alkaline_phosphatase_core_sf"/>
</dbReference>
<keyword evidence="3" id="KW-1003">Cell membrane</keyword>
<dbReference type="SUPFAM" id="SSF53649">
    <property type="entry name" value="Alkaline phosphatase-like"/>
    <property type="match status" value="1"/>
</dbReference>
<keyword evidence="4 7" id="KW-0812">Transmembrane</keyword>
<feature type="transmembrane region" description="Helical" evidence="7">
    <location>
        <begin position="43"/>
        <end position="61"/>
    </location>
</feature>
<proteinExistence type="predicted"/>
<dbReference type="Pfam" id="PF00884">
    <property type="entry name" value="Sulfatase"/>
    <property type="match status" value="1"/>
</dbReference>
<reference evidence="9 10" key="1">
    <citation type="submission" date="2011-02" db="EMBL/GenBank/DDBJ databases">
        <authorList>
            <person name="Stanhope M.J."/>
            <person name="Durkin A.S."/>
            <person name="Hostetler J."/>
            <person name="Kim M."/>
            <person name="Radune D."/>
            <person name="Singh I."/>
            <person name="Town C.D."/>
        </authorList>
    </citation>
    <scope>NUCLEOTIDE SEQUENCE [LARGE SCALE GENOMIC DNA]</scope>
    <source>
        <strain evidence="9 10">NCFD 2020</strain>
    </source>
</reference>
<evidence type="ECO:0000313" key="10">
    <source>
        <dbReference type="Proteomes" id="UP000003732"/>
    </source>
</evidence>
<dbReference type="EMBL" id="AEUT02000001">
    <property type="protein sequence ID" value="EGE54045.1"/>
    <property type="molecule type" value="Genomic_DNA"/>
</dbReference>
<dbReference type="PANTHER" id="PTHR47371">
    <property type="entry name" value="LIPOTEICHOIC ACID SYNTHASE"/>
    <property type="match status" value="1"/>
</dbReference>
<evidence type="ECO:0000259" key="8">
    <source>
        <dbReference type="Pfam" id="PF00884"/>
    </source>
</evidence>